<keyword evidence="10 15" id="KW-1133">Transmembrane helix</keyword>
<keyword evidence="4" id="KW-0813">Transport</keyword>
<dbReference type="InterPro" id="IPR051410">
    <property type="entry name" value="Ferric/Cupric_Reductase"/>
</dbReference>
<organism evidence="17 18">
    <name type="scientific">Debaryomyces hansenii (strain ATCC 36239 / CBS 767 / BCRC 21394 / JCM 1990 / NBRC 0083 / IGC 2968)</name>
    <name type="common">Yeast</name>
    <name type="synonym">Torulaspora hansenii</name>
    <dbReference type="NCBI Taxonomy" id="284592"/>
    <lineage>
        <taxon>Eukaryota</taxon>
        <taxon>Fungi</taxon>
        <taxon>Dikarya</taxon>
        <taxon>Ascomycota</taxon>
        <taxon>Saccharomycotina</taxon>
        <taxon>Pichiomycetes</taxon>
        <taxon>Debaryomycetaceae</taxon>
        <taxon>Debaryomyces</taxon>
    </lineage>
</organism>
<keyword evidence="12" id="KW-0406">Ion transport</keyword>
<evidence type="ECO:0000256" key="10">
    <source>
        <dbReference type="ARBA" id="ARBA00022989"/>
    </source>
</evidence>
<evidence type="ECO:0000256" key="3">
    <source>
        <dbReference type="ARBA" id="ARBA00012668"/>
    </source>
</evidence>
<evidence type="ECO:0000256" key="9">
    <source>
        <dbReference type="ARBA" id="ARBA00022982"/>
    </source>
</evidence>
<evidence type="ECO:0000256" key="15">
    <source>
        <dbReference type="SAM" id="Phobius"/>
    </source>
</evidence>
<feature type="transmembrane region" description="Helical" evidence="15">
    <location>
        <begin position="186"/>
        <end position="206"/>
    </location>
</feature>
<dbReference type="InParanoid" id="Q6BTD9"/>
<evidence type="ECO:0000256" key="7">
    <source>
        <dbReference type="ARBA" id="ARBA00022692"/>
    </source>
</evidence>
<dbReference type="EC" id="1.16.1.9" evidence="3"/>
<dbReference type="AlphaFoldDB" id="Q6BTD9"/>
<dbReference type="InterPro" id="IPR013121">
    <property type="entry name" value="Fe_red_NAD-bd_6"/>
</dbReference>
<evidence type="ECO:0000256" key="6">
    <source>
        <dbReference type="ARBA" id="ARBA00022630"/>
    </source>
</evidence>
<evidence type="ECO:0000256" key="5">
    <source>
        <dbReference type="ARBA" id="ARBA00022475"/>
    </source>
</evidence>
<dbReference type="GO" id="GO:0005886">
    <property type="term" value="C:plasma membrane"/>
    <property type="evidence" value="ECO:0007669"/>
    <property type="project" value="UniProtKB-SubCell"/>
</dbReference>
<accession>Q6BTD9</accession>
<dbReference type="eggNOG" id="KOG0039">
    <property type="taxonomic scope" value="Eukaryota"/>
</dbReference>
<dbReference type="SFLD" id="SFLDG01168">
    <property type="entry name" value="Ferric_reductase_subgroup_(FRE"/>
    <property type="match status" value="1"/>
</dbReference>
<comment type="subcellular location">
    <subcellularLocation>
        <location evidence="1">Cell membrane</location>
        <topology evidence="1">Multi-pass membrane protein</topology>
    </subcellularLocation>
</comment>
<dbReference type="PANTHER" id="PTHR32361:SF23">
    <property type="entry name" value="FERRIC-CHELATE REDUCTASE"/>
    <property type="match status" value="1"/>
</dbReference>
<evidence type="ECO:0000259" key="16">
    <source>
        <dbReference type="PROSITE" id="PS51384"/>
    </source>
</evidence>
<feature type="transmembrane region" description="Helical" evidence="15">
    <location>
        <begin position="286"/>
        <end position="303"/>
    </location>
</feature>
<dbReference type="EMBL" id="CR382136">
    <property type="protein sequence ID" value="CAG86663.2"/>
    <property type="molecule type" value="Genomic_DNA"/>
</dbReference>
<keyword evidence="7 15" id="KW-0812">Transmembrane</keyword>
<dbReference type="OMA" id="PWLDQPV"/>
<dbReference type="GO" id="GO:0006826">
    <property type="term" value="P:iron ion transport"/>
    <property type="evidence" value="ECO:0007669"/>
    <property type="project" value="EnsemblFungi"/>
</dbReference>
<dbReference type="InterPro" id="IPR017927">
    <property type="entry name" value="FAD-bd_FR_type"/>
</dbReference>
<keyword evidence="13 15" id="KW-0472">Membrane</keyword>
<dbReference type="InterPro" id="IPR013112">
    <property type="entry name" value="FAD-bd_8"/>
</dbReference>
<proteinExistence type="inferred from homology"/>
<comment type="similarity">
    <text evidence="2">Belongs to the ferric reductase (FRE) family.</text>
</comment>
<gene>
    <name evidence="17" type="ordered locus">DEHA2D01452g</name>
</gene>
<dbReference type="InterPro" id="IPR039261">
    <property type="entry name" value="FNR_nucleotide-bd"/>
</dbReference>
<keyword evidence="5" id="KW-1003">Cell membrane</keyword>
<dbReference type="VEuPathDB" id="FungiDB:DEHA2D01452g"/>
<keyword evidence="9" id="KW-0249">Electron transport</keyword>
<feature type="transmembrane region" description="Helical" evidence="15">
    <location>
        <begin position="116"/>
        <end position="135"/>
    </location>
</feature>
<dbReference type="Gene3D" id="2.40.30.10">
    <property type="entry name" value="Translation factors"/>
    <property type="match status" value="1"/>
</dbReference>
<dbReference type="GO" id="GO:0052851">
    <property type="term" value="F:ferric-chelate reductase (NADPH) activity"/>
    <property type="evidence" value="ECO:0007669"/>
    <property type="project" value="UniProtKB-EC"/>
</dbReference>
<evidence type="ECO:0000256" key="1">
    <source>
        <dbReference type="ARBA" id="ARBA00004651"/>
    </source>
</evidence>
<evidence type="ECO:0000256" key="11">
    <source>
        <dbReference type="ARBA" id="ARBA00023002"/>
    </source>
</evidence>
<dbReference type="PANTHER" id="PTHR32361">
    <property type="entry name" value="FERRIC/CUPRIC REDUCTASE TRANSMEMBRANE COMPONENT"/>
    <property type="match status" value="1"/>
</dbReference>
<protein>
    <recommendedName>
        <fullName evidence="3">ferric-chelate reductase (NADPH)</fullName>
        <ecNumber evidence="3">1.16.1.9</ecNumber>
    </recommendedName>
</protein>
<evidence type="ECO:0000256" key="8">
    <source>
        <dbReference type="ARBA" id="ARBA00022827"/>
    </source>
</evidence>
<evidence type="ECO:0000256" key="2">
    <source>
        <dbReference type="ARBA" id="ARBA00006278"/>
    </source>
</evidence>
<dbReference type="SUPFAM" id="SSF52343">
    <property type="entry name" value="Ferredoxin reductase-like, C-terminal NADP-linked domain"/>
    <property type="match status" value="1"/>
</dbReference>
<keyword evidence="8" id="KW-0274">FAD</keyword>
<keyword evidence="11" id="KW-0560">Oxidoreductase</keyword>
<evidence type="ECO:0000256" key="14">
    <source>
        <dbReference type="ARBA" id="ARBA00048483"/>
    </source>
</evidence>
<feature type="domain" description="FAD-binding FR-type" evidence="16">
    <location>
        <begin position="311"/>
        <end position="413"/>
    </location>
</feature>
<evidence type="ECO:0000313" key="17">
    <source>
        <dbReference type="EMBL" id="CAG86663.2"/>
    </source>
</evidence>
<dbReference type="RefSeq" id="XP_458531.2">
    <property type="nucleotide sequence ID" value="XM_458531.1"/>
</dbReference>
<feature type="transmembrane region" description="Helical" evidence="15">
    <location>
        <begin position="46"/>
        <end position="64"/>
    </location>
</feature>
<dbReference type="KEGG" id="dha:DEHA2D01452g"/>
<dbReference type="CDD" id="cd06186">
    <property type="entry name" value="NOX_Duox_like_FAD_NADP"/>
    <property type="match status" value="1"/>
</dbReference>
<keyword evidence="6" id="KW-0285">Flavoprotein</keyword>
<dbReference type="HOGENOM" id="CLU_010365_7_2_1"/>
<feature type="transmembrane region" description="Helical" evidence="15">
    <location>
        <begin position="226"/>
        <end position="244"/>
    </location>
</feature>
<dbReference type="FunCoup" id="Q6BTD9">
    <property type="interactions" value="27"/>
</dbReference>
<feature type="transmembrane region" description="Helical" evidence="15">
    <location>
        <begin position="147"/>
        <end position="165"/>
    </location>
</feature>
<dbReference type="SFLD" id="SFLDS00052">
    <property type="entry name" value="Ferric_Reductase_Domain"/>
    <property type="match status" value="1"/>
</dbReference>
<keyword evidence="18" id="KW-1185">Reference proteome</keyword>
<evidence type="ECO:0000313" key="18">
    <source>
        <dbReference type="Proteomes" id="UP000000599"/>
    </source>
</evidence>
<feature type="transmembrane region" description="Helical" evidence="15">
    <location>
        <begin position="256"/>
        <end position="274"/>
    </location>
</feature>
<dbReference type="GO" id="GO:0015677">
    <property type="term" value="P:copper ion import"/>
    <property type="evidence" value="ECO:0007669"/>
    <property type="project" value="EnsemblFungi"/>
</dbReference>
<dbReference type="InterPro" id="IPR013130">
    <property type="entry name" value="Fe3_Rdtase_TM_dom"/>
</dbReference>
<evidence type="ECO:0000256" key="12">
    <source>
        <dbReference type="ARBA" id="ARBA00023065"/>
    </source>
</evidence>
<reference evidence="17 18" key="1">
    <citation type="journal article" date="2004" name="Nature">
        <title>Genome evolution in yeasts.</title>
        <authorList>
            <consortium name="Genolevures"/>
            <person name="Dujon B."/>
            <person name="Sherman D."/>
            <person name="Fischer G."/>
            <person name="Durrens P."/>
            <person name="Casaregola S."/>
            <person name="Lafontaine I."/>
            <person name="de Montigny J."/>
            <person name="Marck C."/>
            <person name="Neuveglise C."/>
            <person name="Talla E."/>
            <person name="Goffard N."/>
            <person name="Frangeul L."/>
            <person name="Aigle M."/>
            <person name="Anthouard V."/>
            <person name="Babour A."/>
            <person name="Barbe V."/>
            <person name="Barnay S."/>
            <person name="Blanchin S."/>
            <person name="Beckerich J.M."/>
            <person name="Beyne E."/>
            <person name="Bleykasten C."/>
            <person name="Boisrame A."/>
            <person name="Boyer J."/>
            <person name="Cattolico L."/>
            <person name="Confanioleri F."/>
            <person name="de Daruvar A."/>
            <person name="Despons L."/>
            <person name="Fabre E."/>
            <person name="Fairhead C."/>
            <person name="Ferry-Dumazet H."/>
            <person name="Groppi A."/>
            <person name="Hantraye F."/>
            <person name="Hennequin C."/>
            <person name="Jauniaux N."/>
            <person name="Joyet P."/>
            <person name="Kachouri R."/>
            <person name="Kerrest A."/>
            <person name="Koszul R."/>
            <person name="Lemaire M."/>
            <person name="Lesur I."/>
            <person name="Ma L."/>
            <person name="Muller H."/>
            <person name="Nicaud J.M."/>
            <person name="Nikolski M."/>
            <person name="Oztas S."/>
            <person name="Ozier-Kalogeropoulos O."/>
            <person name="Pellenz S."/>
            <person name="Potier S."/>
            <person name="Richard G.F."/>
            <person name="Straub M.L."/>
            <person name="Suleau A."/>
            <person name="Swennene D."/>
            <person name="Tekaia F."/>
            <person name="Wesolowski-Louvel M."/>
            <person name="Westhof E."/>
            <person name="Wirth B."/>
            <person name="Zeniou-Meyer M."/>
            <person name="Zivanovic I."/>
            <person name="Bolotin-Fukuhara M."/>
            <person name="Thierry A."/>
            <person name="Bouchier C."/>
            <person name="Caudron B."/>
            <person name="Scarpelli C."/>
            <person name="Gaillardin C."/>
            <person name="Weissenbach J."/>
            <person name="Wincker P."/>
            <person name="Souciet J.L."/>
        </authorList>
    </citation>
    <scope>NUCLEOTIDE SEQUENCE [LARGE SCALE GENOMIC DNA]</scope>
    <source>
        <strain evidence="18">ATCC 36239 / CBS 767 / BCRC 21394 / JCM 1990 / NBRC 0083 / IGC 2968</strain>
    </source>
</reference>
<dbReference type="GeneID" id="2901044"/>
<dbReference type="SUPFAM" id="SSF63380">
    <property type="entry name" value="Riboflavin synthase domain-like"/>
    <property type="match status" value="1"/>
</dbReference>
<dbReference type="PROSITE" id="PS51384">
    <property type="entry name" value="FAD_FR"/>
    <property type="match status" value="1"/>
</dbReference>
<evidence type="ECO:0000256" key="13">
    <source>
        <dbReference type="ARBA" id="ARBA00023136"/>
    </source>
</evidence>
<dbReference type="Pfam" id="PF01794">
    <property type="entry name" value="Ferric_reduct"/>
    <property type="match status" value="1"/>
</dbReference>
<dbReference type="InterPro" id="IPR017938">
    <property type="entry name" value="Riboflavin_synthase-like_b-brl"/>
</dbReference>
<dbReference type="Pfam" id="PF08030">
    <property type="entry name" value="NAD_binding_6"/>
    <property type="match status" value="1"/>
</dbReference>
<sequence length="602" mass="68553">MGLFKRGVTFNGLDCLKDANMPAYESAHMKSQAEVPWGDQPSYGKYTVYFGVVVIFIAFVKNIWYRYSDYSYKKNPQSGNSFVNVLSSYFRFVGYKQVPGKICYYTSLPTSIGSTLFLMASTIYLFCYCLIPHFWYRGCRGFGSPPLAVRAGIMATALTPFVYVLSGKSNMITFITGISYEKLNVFHQYVGVAALVLSVIHTIPFIFQDLAEGGAEVLHLNFTSDFAYYSGLPPLILLGLLCVLSKAWFRKVCYEGFLHLHWMFGIAYFGTLWWHINYTLGMQDYMYGALAFWATQVIYRILIKTTFRPNSLFMKPRRAELSKLGPNAYEISVSGEHLKWKPGQHCFLRFVGTRMLDNHPFSVCSILNEDSRLKFIVIPKKGLTKQLYSELDEYAITNKKVFLDGPYGGTARDPTSFDNVVLMATGSGITATLPFLSTIANEIQQAKKDNKPFICRNINFVWVIRHINDLSWIDTELNRCLEIAGDYINTDIYVCHGKSEQQQSSEDTKTNKSASDIEKTIEAPSISNDAINLHYFRPFIPDILFKLSRTLGRRNMVVCSGADSMKQETSRTIANLQPMIFNNDINNLRIEEIYLHTESFGW</sequence>
<dbReference type="GO" id="GO:0006879">
    <property type="term" value="P:intracellular iron ion homeostasis"/>
    <property type="evidence" value="ECO:0007669"/>
    <property type="project" value="TreeGrafter"/>
</dbReference>
<dbReference type="Gene3D" id="3.40.50.80">
    <property type="entry name" value="Nucleotide-binding domain of ferredoxin-NADP reductase (FNR) module"/>
    <property type="match status" value="1"/>
</dbReference>
<dbReference type="Proteomes" id="UP000000599">
    <property type="component" value="Chromosome D"/>
</dbReference>
<name>Q6BTD9_DEBHA</name>
<dbReference type="OrthoDB" id="17725at2759"/>
<comment type="catalytic activity">
    <reaction evidence="14">
        <text>2 a Fe(II)-siderophore + NADP(+) + H(+) = 2 a Fe(III)-siderophore + NADPH</text>
        <dbReference type="Rhea" id="RHEA:28795"/>
        <dbReference type="Rhea" id="RHEA-COMP:11342"/>
        <dbReference type="Rhea" id="RHEA-COMP:11344"/>
        <dbReference type="ChEBI" id="CHEBI:15378"/>
        <dbReference type="ChEBI" id="CHEBI:29033"/>
        <dbReference type="ChEBI" id="CHEBI:29034"/>
        <dbReference type="ChEBI" id="CHEBI:57783"/>
        <dbReference type="ChEBI" id="CHEBI:58349"/>
        <dbReference type="EC" id="1.16.1.9"/>
    </reaction>
</comment>
<dbReference type="Pfam" id="PF08022">
    <property type="entry name" value="FAD_binding_8"/>
    <property type="match status" value="1"/>
</dbReference>
<evidence type="ECO:0000256" key="4">
    <source>
        <dbReference type="ARBA" id="ARBA00022448"/>
    </source>
</evidence>